<dbReference type="AGR" id="Xenbase:XB-GENE-1013612"/>
<evidence type="ECO:0000313" key="8">
    <source>
        <dbReference type="Xenbase" id="XB-GENE-1013612"/>
    </source>
</evidence>
<dbReference type="AlphaFoldDB" id="F6Z314"/>
<evidence type="ECO:0000313" key="5">
    <source>
        <dbReference type="RefSeq" id="XP_004918548.2"/>
    </source>
</evidence>
<reference evidence="2" key="2">
    <citation type="submission" date="2011-06" db="UniProtKB">
        <authorList>
            <consortium name="Ensembl"/>
        </authorList>
    </citation>
    <scope>IDENTIFICATION</scope>
</reference>
<accession>A0A6I8T1X1</accession>
<feature type="domain" description="Spermatogenesis-associated protein 20-like TRX" evidence="1">
    <location>
        <begin position="60"/>
        <end position="220"/>
    </location>
</feature>
<dbReference type="Ensembl" id="ENSXETT00000081979">
    <property type="protein sequence ID" value="ENSXETP00000094594"/>
    <property type="gene ID" value="ENSXETG00000009999"/>
</dbReference>
<dbReference type="InterPro" id="IPR012341">
    <property type="entry name" value="6hp_glycosidase-like_sf"/>
</dbReference>
<dbReference type="Xenbase" id="XB-GENE-1013612">
    <property type="gene designation" value="spata20"/>
</dbReference>
<dbReference type="OrthoDB" id="1923667at2759"/>
<dbReference type="CTD" id="64847"/>
<gene>
    <name evidence="2 5 6 7 8" type="primary">spata20</name>
</gene>
<dbReference type="OMA" id="PFYFGTY"/>
<dbReference type="Gene3D" id="1.50.10.10">
    <property type="match status" value="2"/>
</dbReference>
<dbReference type="InterPro" id="IPR008928">
    <property type="entry name" value="6-hairpin_glycosidase_sf"/>
</dbReference>
<reference evidence="2" key="1">
    <citation type="journal article" date="2010" name="Science">
        <title>The genome of the Western clawed frog Xenopus tropicalis.</title>
        <authorList>
            <person name="Hellsten U."/>
            <person name="Harland R.M."/>
            <person name="Gilchrist M.J."/>
            <person name="Hendrix D."/>
            <person name="Jurka J."/>
            <person name="Kapitonov V."/>
            <person name="Ovcharenko I."/>
            <person name="Putnam N.H."/>
            <person name="Shu S."/>
            <person name="Taher L."/>
            <person name="Blitz I.L."/>
            <person name="Blumberg B."/>
            <person name="Dichmann D.S."/>
            <person name="Dubchak I."/>
            <person name="Amaya E."/>
            <person name="Detter J.C."/>
            <person name="Fletcher R."/>
            <person name="Gerhard D.S."/>
            <person name="Goodstein D."/>
            <person name="Graves T."/>
            <person name="Grigoriev I.V."/>
            <person name="Grimwood J."/>
            <person name="Kawashima T."/>
            <person name="Lindquist E."/>
            <person name="Lucas S.M."/>
            <person name="Mead P.E."/>
            <person name="Mitros T."/>
            <person name="Ogino H."/>
            <person name="Ohta Y."/>
            <person name="Poliakov A.V."/>
            <person name="Pollet N."/>
            <person name="Robert J."/>
            <person name="Salamov A."/>
            <person name="Sater A.K."/>
            <person name="Schmutz J."/>
            <person name="Terry A."/>
            <person name="Vize P.D."/>
            <person name="Warren W.C."/>
            <person name="Wells D."/>
            <person name="Wills A."/>
            <person name="Wilson R.K."/>
            <person name="Zimmerman L.B."/>
            <person name="Zorn A.M."/>
            <person name="Grainger R."/>
            <person name="Grammer T."/>
            <person name="Khokha M.K."/>
            <person name="Richardson P.M."/>
            <person name="Rokhsar D.S."/>
        </authorList>
    </citation>
    <scope>NUCLEOTIDE SEQUENCE [LARGE SCALE GENOMIC DNA]</scope>
    <source>
        <strain evidence="2">Nigerian</strain>
    </source>
</reference>
<sequence>MLRCVSGLCRARGVLPRATLGFCPSPRNPGHRRGKWRGGEIFEVCKMASGSTQTPTGRVNRLINEKSLYLQQHARNPVDWYPWGQEAFSRAAREMKPIFLSVGYSTCHWCHVMERESFEDEEIGRILNENFICVKVDREERPDIDKVYMTFLQATDSGGGWPMSVWLTPDLRPFVGGTYFPPEDGVRKVSFRTVLLRIVEQWKENRAFLCERSERILSVLQSSSGIDGAAEPPLSLPVQKLCFQQLERIFDEEYGGFGEFPKFPTPVNFSFLFCLWALSKGSPEGTQALHMAVHTLKWMMYGGIHDHIGKGFHRYSTDQTWHVPHFEKMLYDQAQLAVAYAEAFQISGKEIFSDAAHDILQYVLQNLSDDAGGFYSAEDADSLPNAQSKEKKEGAFATWTAKEIQQLLPDMEEANGNTFGDIFMHHYGMKEEGNVSASQDIHGELQGQNVLIVRSSLELTAAKFGLDVARVQTILSMCRDRLYKARRLRPPPQRDTKILASWNGLMLSGLARCGVILRDEEYIERAKLAASFLHENMYDLKSGILLRSFYKGHQPIADLVPGFLDDYAFMVRGLLDLYEACLDQFYLEWALQLQDRQDQLFWDAKGSGYFCSDASDSSILLRLKDDQDGAEPSGNSVSVVNLLRLACYTGRTEFTERSGQILAAFSERLLKVPASLPEMVRGNMIYHQTVKQVVVCGDKEDPNTRELLEAAQSMYVPNKVLILADRTQTSFLYSHLPFLLSLEQKDGKATAYVCENFTCSLPTTSPADLRTMLAPSGTQRSRPL</sequence>
<dbReference type="Bgee" id="ENSXETG00000009999">
    <property type="expression patterns" value="Expressed in heart and 12 other cell types or tissues"/>
</dbReference>
<dbReference type="SUPFAM" id="SSF52833">
    <property type="entry name" value="Thioredoxin-like"/>
    <property type="match status" value="1"/>
</dbReference>
<name>F6Z314_XENTR</name>
<evidence type="ECO:0000313" key="6">
    <source>
        <dbReference type="RefSeq" id="XP_031750268.1"/>
    </source>
</evidence>
<accession>F6Z314</accession>
<dbReference type="PANTHER" id="PTHR42899:SF1">
    <property type="entry name" value="SPERMATOGENESIS-ASSOCIATED PROTEIN 20"/>
    <property type="match status" value="1"/>
</dbReference>
<accession>A0A6I8SC78</accession>
<dbReference type="eggNOG" id="KOG2244">
    <property type="taxonomic scope" value="Eukaryota"/>
</dbReference>
<dbReference type="RefSeq" id="XP_004918548.2">
    <property type="nucleotide sequence ID" value="XM_004918491.4"/>
</dbReference>
<dbReference type="PANTHER" id="PTHR42899">
    <property type="entry name" value="SPERMATOGENESIS-ASSOCIATED PROTEIN 20"/>
    <property type="match status" value="1"/>
</dbReference>
<evidence type="ECO:0000313" key="7">
    <source>
        <dbReference type="RefSeq" id="XP_031750269.1"/>
    </source>
</evidence>
<dbReference type="Pfam" id="PF03190">
    <property type="entry name" value="Thioredox_DsbH"/>
    <property type="match status" value="1"/>
</dbReference>
<evidence type="ECO:0000259" key="1">
    <source>
        <dbReference type="Pfam" id="PF03190"/>
    </source>
</evidence>
<dbReference type="PaxDb" id="8364-ENSXETP00000006677"/>
<dbReference type="RefSeq" id="XP_031750269.1">
    <property type="nucleotide sequence ID" value="XM_031894409.1"/>
</dbReference>
<dbReference type="InterPro" id="IPR036249">
    <property type="entry name" value="Thioredoxin-like_sf"/>
</dbReference>
<dbReference type="InterPro" id="IPR004879">
    <property type="entry name" value="Ssp411-like_TRX"/>
</dbReference>
<dbReference type="ExpressionAtlas" id="F6Z314">
    <property type="expression patterns" value="baseline"/>
</dbReference>
<protein>
    <submittedName>
        <fullName evidence="2 3">Spermatogenesis-associated 20</fullName>
    </submittedName>
    <submittedName>
        <fullName evidence="5 6">Spermatogenesis-associated protein 20 isoform X1</fullName>
    </submittedName>
</protein>
<dbReference type="GeneID" id="779596"/>
<keyword evidence="4" id="KW-1185">Reference proteome</keyword>
<dbReference type="GO" id="GO:0005975">
    <property type="term" value="P:carbohydrate metabolic process"/>
    <property type="evidence" value="ECO:0007669"/>
    <property type="project" value="InterPro"/>
</dbReference>
<dbReference type="SUPFAM" id="SSF48208">
    <property type="entry name" value="Six-hairpin glycosidases"/>
    <property type="match status" value="1"/>
</dbReference>
<dbReference type="Ensembl" id="ENSXETT00000104267">
    <property type="protein sequence ID" value="ENSXETP00000100611"/>
    <property type="gene ID" value="ENSXETG00000009999"/>
</dbReference>
<dbReference type="CDD" id="cd02955">
    <property type="entry name" value="SSP411"/>
    <property type="match status" value="1"/>
</dbReference>
<dbReference type="GeneTree" id="ENSGT00390000004836"/>
<dbReference type="Ensembl" id="ENSXETT00000022010">
    <property type="protein sequence ID" value="ENSXETP00000022010"/>
    <property type="gene ID" value="ENSXETG00000009999"/>
</dbReference>
<evidence type="ECO:0000313" key="2">
    <source>
        <dbReference type="Ensembl" id="ENSXETP00000022010"/>
    </source>
</evidence>
<dbReference type="InterPro" id="IPR024705">
    <property type="entry name" value="Ssp411"/>
</dbReference>
<dbReference type="Gene3D" id="3.40.30.10">
    <property type="entry name" value="Glutaredoxin"/>
    <property type="match status" value="1"/>
</dbReference>
<dbReference type="HOGENOM" id="CLU_014051_4_1_1"/>
<dbReference type="Proteomes" id="UP000008143">
    <property type="component" value="Chromosome 10"/>
</dbReference>
<organism evidence="2">
    <name type="scientific">Xenopus tropicalis</name>
    <name type="common">Western clawed frog</name>
    <name type="synonym">Silurana tropicalis</name>
    <dbReference type="NCBI Taxonomy" id="8364"/>
    <lineage>
        <taxon>Eukaryota</taxon>
        <taxon>Metazoa</taxon>
        <taxon>Chordata</taxon>
        <taxon>Craniata</taxon>
        <taxon>Vertebrata</taxon>
        <taxon>Euteleostomi</taxon>
        <taxon>Amphibia</taxon>
        <taxon>Batrachia</taxon>
        <taxon>Anura</taxon>
        <taxon>Pipoidea</taxon>
        <taxon>Pipidae</taxon>
        <taxon>Xenopodinae</taxon>
        <taxon>Xenopus</taxon>
        <taxon>Silurana</taxon>
    </lineage>
</organism>
<proteinExistence type="predicted"/>
<dbReference type="PIRSF" id="PIRSF006402">
    <property type="entry name" value="UCP006402_thioredoxin"/>
    <property type="match status" value="1"/>
</dbReference>
<dbReference type="STRING" id="8364.ENSXETP00000022010"/>
<evidence type="ECO:0000313" key="3">
    <source>
        <dbReference type="Ensembl" id="ENSXETP00000094594"/>
    </source>
</evidence>
<dbReference type="RefSeq" id="XP_031750268.1">
    <property type="nucleotide sequence ID" value="XM_031894408.1"/>
</dbReference>
<reference evidence="5 6" key="3">
    <citation type="submission" date="2025-04" db="UniProtKB">
        <authorList>
            <consortium name="RefSeq"/>
        </authorList>
    </citation>
    <scope>IDENTIFICATION</scope>
    <source>
        <strain evidence="5 6">Nigerian</strain>
        <tissue evidence="5 6">Liver and blood</tissue>
    </source>
</reference>
<evidence type="ECO:0000313" key="4">
    <source>
        <dbReference type="Proteomes" id="UP000008143"/>
    </source>
</evidence>